<dbReference type="Proteomes" id="UP000244073">
    <property type="component" value="Unassembled WGS sequence"/>
</dbReference>
<feature type="domain" description="Xylanolytic transcriptional activator regulatory" evidence="4">
    <location>
        <begin position="4"/>
        <end position="99"/>
    </location>
</feature>
<name>A0A2T5LX07_9EURO</name>
<proteinExistence type="predicted"/>
<gene>
    <name evidence="5" type="ORF">P175DRAFT_0234339</name>
</gene>
<dbReference type="Pfam" id="PF04082">
    <property type="entry name" value="Fungal_trans"/>
    <property type="match status" value="1"/>
</dbReference>
<dbReference type="VEuPathDB" id="FungiDB:P175DRAFT_0234339"/>
<accession>A0A2T5LX07</accession>
<protein>
    <recommendedName>
        <fullName evidence="4">Xylanolytic transcriptional activator regulatory domain-containing protein</fullName>
    </recommendedName>
</protein>
<evidence type="ECO:0000313" key="6">
    <source>
        <dbReference type="Proteomes" id="UP000244073"/>
    </source>
</evidence>
<keyword evidence="2" id="KW-0804">Transcription</keyword>
<comment type="caution">
    <text evidence="5">The sequence shown here is derived from an EMBL/GenBank/DDBJ whole genome shotgun (WGS) entry which is preliminary data.</text>
</comment>
<evidence type="ECO:0000256" key="3">
    <source>
        <dbReference type="ARBA" id="ARBA00023242"/>
    </source>
</evidence>
<dbReference type="GO" id="GO:0003677">
    <property type="term" value="F:DNA binding"/>
    <property type="evidence" value="ECO:0007669"/>
    <property type="project" value="InterPro"/>
</dbReference>
<reference evidence="5 6" key="1">
    <citation type="journal article" date="2018" name="Proc. Natl. Acad. Sci. U.S.A.">
        <title>Linking secondary metabolites to gene clusters through genome sequencing of six diverse Aspergillus species.</title>
        <authorList>
            <person name="Kaerboelling I."/>
            <person name="Vesth T.C."/>
            <person name="Frisvad J.C."/>
            <person name="Nybo J.L."/>
            <person name="Theobald S."/>
            <person name="Kuo A."/>
            <person name="Bowyer P."/>
            <person name="Matsuda Y."/>
            <person name="Mondo S."/>
            <person name="Lyhne E.K."/>
            <person name="Kogle M.E."/>
            <person name="Clum A."/>
            <person name="Lipzen A."/>
            <person name="Salamov A."/>
            <person name="Ngan C.Y."/>
            <person name="Daum C."/>
            <person name="Chiniquy J."/>
            <person name="Barry K."/>
            <person name="LaButti K."/>
            <person name="Haridas S."/>
            <person name="Simmons B.A."/>
            <person name="Magnuson J.K."/>
            <person name="Mortensen U.H."/>
            <person name="Larsen T.O."/>
            <person name="Grigoriev I.V."/>
            <person name="Baker S.E."/>
            <person name="Andersen M.R."/>
        </authorList>
    </citation>
    <scope>NUCLEOTIDE SEQUENCE [LARGE SCALE GENOMIC DNA]</scope>
    <source>
        <strain evidence="5 6">IBT 24754</strain>
    </source>
</reference>
<evidence type="ECO:0000256" key="2">
    <source>
        <dbReference type="ARBA" id="ARBA00023163"/>
    </source>
</evidence>
<evidence type="ECO:0000256" key="1">
    <source>
        <dbReference type="ARBA" id="ARBA00023015"/>
    </source>
</evidence>
<dbReference type="GeneID" id="63809541"/>
<organism evidence="5 6">
    <name type="scientific">Aspergillus ochraceoroseus IBT 24754</name>
    <dbReference type="NCBI Taxonomy" id="1392256"/>
    <lineage>
        <taxon>Eukaryota</taxon>
        <taxon>Fungi</taxon>
        <taxon>Dikarya</taxon>
        <taxon>Ascomycota</taxon>
        <taxon>Pezizomycotina</taxon>
        <taxon>Eurotiomycetes</taxon>
        <taxon>Eurotiomycetidae</taxon>
        <taxon>Eurotiales</taxon>
        <taxon>Aspergillaceae</taxon>
        <taxon>Aspergillus</taxon>
        <taxon>Aspergillus subgen. Nidulantes</taxon>
    </lineage>
</organism>
<dbReference type="AlphaFoldDB" id="A0A2T5LX07"/>
<keyword evidence="3" id="KW-0539">Nucleus</keyword>
<dbReference type="GO" id="GO:0008270">
    <property type="term" value="F:zinc ion binding"/>
    <property type="evidence" value="ECO:0007669"/>
    <property type="project" value="InterPro"/>
</dbReference>
<dbReference type="GO" id="GO:0006351">
    <property type="term" value="P:DNA-templated transcription"/>
    <property type="evidence" value="ECO:0007669"/>
    <property type="project" value="InterPro"/>
</dbReference>
<dbReference type="PANTHER" id="PTHR47840:SF1">
    <property type="entry name" value="ZN(II)2CYS6 TRANSCRIPTION FACTOR (EUROFUNG)"/>
    <property type="match status" value="1"/>
</dbReference>
<evidence type="ECO:0000313" key="5">
    <source>
        <dbReference type="EMBL" id="PTU20822.1"/>
    </source>
</evidence>
<dbReference type="RefSeq" id="XP_040752214.1">
    <property type="nucleotide sequence ID" value="XM_040892659.1"/>
</dbReference>
<evidence type="ECO:0000259" key="4">
    <source>
        <dbReference type="Pfam" id="PF04082"/>
    </source>
</evidence>
<sequence length="309" mass="34776">MMRGIHDFLLKNVTSDDELAGNVESVECLALQGMYEVNAGNLRRSWLSFRRAITIAQLLGLHRGAVNSSEDLVETKRHHLWYQISRGERYLSTLLGLPSSTGSAGFPFDAAAAAAAWLSPEDLYHKNLYHISGLILARNQEPCTHSFSTTQRIGEQLDALAAQMPAAWWEIPRTILNTRTKEASAQFERIMCQIWHFELATLAHLPFMLRAATDRRYEYSHISCLDASRNLIKRWIAIHQSPRTTLVFSNLLEFQTFTAATTLVLGLLAPQRRSTDPDVLQARLDDSQLVETVLESFERLPRQGRGGGG</sequence>
<dbReference type="CDD" id="cd12148">
    <property type="entry name" value="fungal_TF_MHR"/>
    <property type="match status" value="1"/>
</dbReference>
<dbReference type="OrthoDB" id="5392779at2759"/>
<dbReference type="InterPro" id="IPR007219">
    <property type="entry name" value="XnlR_reg_dom"/>
</dbReference>
<keyword evidence="1" id="KW-0805">Transcription regulation</keyword>
<dbReference type="PANTHER" id="PTHR47840">
    <property type="entry name" value="ZN(II)2CYS6 TRANSCRIPTION FACTOR (EUROFUNG)-RELATED"/>
    <property type="match status" value="1"/>
</dbReference>
<dbReference type="EMBL" id="MSFN02000004">
    <property type="protein sequence ID" value="PTU20822.1"/>
    <property type="molecule type" value="Genomic_DNA"/>
</dbReference>